<evidence type="ECO:0000256" key="7">
    <source>
        <dbReference type="ARBA" id="ARBA00023277"/>
    </source>
</evidence>
<dbReference type="Pfam" id="PF01263">
    <property type="entry name" value="Aldose_epim"/>
    <property type="match status" value="1"/>
</dbReference>
<comment type="similarity">
    <text evidence="3 8">Belongs to the aldose epimerase family.</text>
</comment>
<dbReference type="PANTHER" id="PTHR10091:SF0">
    <property type="entry name" value="GALACTOSE MUTAROTASE"/>
    <property type="match status" value="1"/>
</dbReference>
<name>A0A1B7XQ70_9BACT</name>
<keyword evidence="6 8" id="KW-0413">Isomerase</keyword>
<dbReference type="GO" id="GO:0006006">
    <property type="term" value="P:glucose metabolic process"/>
    <property type="evidence" value="ECO:0007669"/>
    <property type="project" value="TreeGrafter"/>
</dbReference>
<accession>A0A1B7XQ70</accession>
<dbReference type="GO" id="GO:0004034">
    <property type="term" value="F:aldose 1-epimerase activity"/>
    <property type="evidence" value="ECO:0007669"/>
    <property type="project" value="UniProtKB-EC"/>
</dbReference>
<dbReference type="InterPro" id="IPR008183">
    <property type="entry name" value="Aldose_1/G6P_1-epimerase"/>
</dbReference>
<dbReference type="GO" id="GO:0030246">
    <property type="term" value="F:carbohydrate binding"/>
    <property type="evidence" value="ECO:0007669"/>
    <property type="project" value="InterPro"/>
</dbReference>
<evidence type="ECO:0000256" key="4">
    <source>
        <dbReference type="ARBA" id="ARBA00013185"/>
    </source>
</evidence>
<dbReference type="OrthoDB" id="9779408at2"/>
<evidence type="ECO:0000256" key="11">
    <source>
        <dbReference type="PIRSR" id="PIRSR005096-3"/>
    </source>
</evidence>
<dbReference type="CDD" id="cd09019">
    <property type="entry name" value="galactose_mutarotase_like"/>
    <property type="match status" value="1"/>
</dbReference>
<feature type="active site" description="Proton acceptor" evidence="9">
    <location>
        <position position="319"/>
    </location>
</feature>
<dbReference type="STRING" id="1560234.SP90_00885"/>
<dbReference type="PIRSF" id="PIRSF005096">
    <property type="entry name" value="GALM"/>
    <property type="match status" value="1"/>
</dbReference>
<feature type="binding site" evidence="11">
    <location>
        <begin position="180"/>
        <end position="182"/>
    </location>
    <ligand>
        <name>beta-D-galactose</name>
        <dbReference type="ChEBI" id="CHEBI:27667"/>
    </ligand>
</feature>
<evidence type="ECO:0000256" key="10">
    <source>
        <dbReference type="PIRSR" id="PIRSR005096-2"/>
    </source>
</evidence>
<reference evidence="12 13" key="1">
    <citation type="submission" date="2015-01" db="EMBL/GenBank/DDBJ databases">
        <title>Desulfovibrio sp. JC271 draft genome sequence.</title>
        <authorList>
            <person name="Shivani Y."/>
            <person name="Subhash Y."/>
            <person name="Sasikala C."/>
            <person name="Ramana C.V."/>
        </authorList>
    </citation>
    <scope>NUCLEOTIDE SEQUENCE [LARGE SCALE GENOMIC DNA]</scope>
    <source>
        <strain evidence="12 13">JC271</strain>
    </source>
</reference>
<dbReference type="EMBL" id="JXMS01000001">
    <property type="protein sequence ID" value="OBQ57626.1"/>
    <property type="molecule type" value="Genomic_DNA"/>
</dbReference>
<dbReference type="Gene3D" id="2.70.98.10">
    <property type="match status" value="1"/>
</dbReference>
<evidence type="ECO:0000256" key="2">
    <source>
        <dbReference type="ARBA" id="ARBA00005028"/>
    </source>
</evidence>
<comment type="pathway">
    <text evidence="2 8">Carbohydrate metabolism; hexose metabolism.</text>
</comment>
<dbReference type="PATRIC" id="fig|1560234.3.peg.189"/>
<dbReference type="UniPathway" id="UPA00242"/>
<dbReference type="NCBIfam" id="NF008277">
    <property type="entry name" value="PRK11055.1"/>
    <property type="match status" value="1"/>
</dbReference>
<evidence type="ECO:0000256" key="1">
    <source>
        <dbReference type="ARBA" id="ARBA00001614"/>
    </source>
</evidence>
<gene>
    <name evidence="12" type="ORF">SP90_00885</name>
</gene>
<dbReference type="InterPro" id="IPR047215">
    <property type="entry name" value="Galactose_mutarotase-like"/>
</dbReference>
<evidence type="ECO:0000256" key="8">
    <source>
        <dbReference type="PIRNR" id="PIRNR005096"/>
    </source>
</evidence>
<evidence type="ECO:0000256" key="9">
    <source>
        <dbReference type="PIRSR" id="PIRSR005096-1"/>
    </source>
</evidence>
<dbReference type="RefSeq" id="WP_066851612.1">
    <property type="nucleotide sequence ID" value="NZ_JXMS01000001.1"/>
</dbReference>
<dbReference type="EC" id="5.1.3.3" evidence="4 8"/>
<organism evidence="12 13">
    <name type="scientific">Halodesulfovibrio spirochaetisodalis</name>
    <dbReference type="NCBI Taxonomy" id="1560234"/>
    <lineage>
        <taxon>Bacteria</taxon>
        <taxon>Pseudomonadati</taxon>
        <taxon>Thermodesulfobacteriota</taxon>
        <taxon>Desulfovibrionia</taxon>
        <taxon>Desulfovibrionales</taxon>
        <taxon>Desulfovibrionaceae</taxon>
        <taxon>Halodesulfovibrio</taxon>
    </lineage>
</organism>
<dbReference type="PROSITE" id="PS00545">
    <property type="entry name" value="ALDOSE_1_EPIMERASE"/>
    <property type="match status" value="1"/>
</dbReference>
<dbReference type="PANTHER" id="PTHR10091">
    <property type="entry name" value="ALDOSE-1-EPIMERASE"/>
    <property type="match status" value="1"/>
</dbReference>
<dbReference type="SUPFAM" id="SSF74650">
    <property type="entry name" value="Galactose mutarotase-like"/>
    <property type="match status" value="1"/>
</dbReference>
<evidence type="ECO:0000313" key="13">
    <source>
        <dbReference type="Proteomes" id="UP000091979"/>
    </source>
</evidence>
<dbReference type="Proteomes" id="UP000091979">
    <property type="component" value="Unassembled WGS sequence"/>
</dbReference>
<dbReference type="GO" id="GO:0005737">
    <property type="term" value="C:cytoplasm"/>
    <property type="evidence" value="ECO:0007669"/>
    <property type="project" value="TreeGrafter"/>
</dbReference>
<evidence type="ECO:0000313" key="12">
    <source>
        <dbReference type="EMBL" id="OBQ57626.1"/>
    </source>
</evidence>
<dbReference type="InterPro" id="IPR015443">
    <property type="entry name" value="Aldose_1-epimerase"/>
</dbReference>
<feature type="binding site" evidence="10">
    <location>
        <position position="253"/>
    </location>
    <ligand>
        <name>beta-D-galactose</name>
        <dbReference type="ChEBI" id="CHEBI:27667"/>
    </ligand>
</feature>
<evidence type="ECO:0000256" key="6">
    <source>
        <dbReference type="ARBA" id="ARBA00023235"/>
    </source>
</evidence>
<proteinExistence type="inferred from homology"/>
<dbReference type="InterPro" id="IPR011013">
    <property type="entry name" value="Gal_mutarotase_sf_dom"/>
</dbReference>
<sequence length="361" mass="39431">MKVTIDSFGTTPSGEIVERYTLDNGRGITVDLITYGATILKIATPDCGGNIGDITIGFDSLDGYLHKNHHFGSIVGRYANRIKDASFRLNGITYHLDKNNGENHIHGGSRGFDKYVWSAHVVESEESASVIMQHISPDGDMGFPGTLSVQVAYTLDTMDTLTIDYSAFTDAPTVLNLTNHTYFNLSGKIGTEITDHVLTVHADDYLPITEEAIPAQDAPQPVQGSIMDLTYPTAIGEKIFKTDPQIMNAGGIDHTYVLSKDHDNIVRLAAMLTHPISGRSLTVATSEPGIQIYTGNSLDGVTTYRDDIIVPRHGAIAFEAQHFPDSPNRPDFPTTVLLPEHAYTQKTKFTFNKVITSCNAK</sequence>
<dbReference type="InterPro" id="IPR018052">
    <property type="entry name" value="Ald1_epimerase_CS"/>
</dbReference>
<dbReference type="GO" id="GO:0033499">
    <property type="term" value="P:galactose catabolic process via UDP-galactose, Leloir pathway"/>
    <property type="evidence" value="ECO:0007669"/>
    <property type="project" value="TreeGrafter"/>
</dbReference>
<comment type="catalytic activity">
    <reaction evidence="1 8">
        <text>alpha-D-glucose = beta-D-glucose</text>
        <dbReference type="Rhea" id="RHEA:10264"/>
        <dbReference type="ChEBI" id="CHEBI:15903"/>
        <dbReference type="ChEBI" id="CHEBI:17925"/>
        <dbReference type="EC" id="5.1.3.3"/>
    </reaction>
</comment>
<feature type="active site" description="Proton donor" evidence="9">
    <location>
        <position position="180"/>
    </location>
</feature>
<feature type="binding site" evidence="11">
    <location>
        <begin position="80"/>
        <end position="81"/>
    </location>
    <ligand>
        <name>beta-D-galactose</name>
        <dbReference type="ChEBI" id="CHEBI:27667"/>
    </ligand>
</feature>
<keyword evidence="7 8" id="KW-0119">Carbohydrate metabolism</keyword>
<dbReference type="InterPro" id="IPR014718">
    <property type="entry name" value="GH-type_carb-bd"/>
</dbReference>
<evidence type="ECO:0000256" key="3">
    <source>
        <dbReference type="ARBA" id="ARBA00006206"/>
    </source>
</evidence>
<evidence type="ECO:0000256" key="5">
    <source>
        <dbReference type="ARBA" id="ARBA00014165"/>
    </source>
</evidence>
<keyword evidence="13" id="KW-1185">Reference proteome</keyword>
<dbReference type="AlphaFoldDB" id="A0A1B7XQ70"/>
<comment type="caution">
    <text evidence="12">The sequence shown here is derived from an EMBL/GenBank/DDBJ whole genome shotgun (WGS) entry which is preliminary data.</text>
</comment>
<protein>
    <recommendedName>
        <fullName evidence="5 8">Aldose 1-epimerase</fullName>
        <ecNumber evidence="4 8">5.1.3.3</ecNumber>
    </recommendedName>
</protein>